<organism evidence="2 3">
    <name type="scientific">Anisodus acutangulus</name>
    <dbReference type="NCBI Taxonomy" id="402998"/>
    <lineage>
        <taxon>Eukaryota</taxon>
        <taxon>Viridiplantae</taxon>
        <taxon>Streptophyta</taxon>
        <taxon>Embryophyta</taxon>
        <taxon>Tracheophyta</taxon>
        <taxon>Spermatophyta</taxon>
        <taxon>Magnoliopsida</taxon>
        <taxon>eudicotyledons</taxon>
        <taxon>Gunneridae</taxon>
        <taxon>Pentapetalae</taxon>
        <taxon>asterids</taxon>
        <taxon>lamiids</taxon>
        <taxon>Solanales</taxon>
        <taxon>Solanaceae</taxon>
        <taxon>Solanoideae</taxon>
        <taxon>Hyoscyameae</taxon>
        <taxon>Anisodus</taxon>
    </lineage>
</organism>
<feature type="compositionally biased region" description="Basic and acidic residues" evidence="1">
    <location>
        <begin position="27"/>
        <end position="59"/>
    </location>
</feature>
<dbReference type="EMBL" id="JAJAGQ010000016">
    <property type="protein sequence ID" value="KAJ8540005.1"/>
    <property type="molecule type" value="Genomic_DNA"/>
</dbReference>
<proteinExistence type="predicted"/>
<gene>
    <name evidence="2" type="ORF">K7X08_026394</name>
</gene>
<name>A0A9Q1LPD2_9SOLA</name>
<sequence length="179" mass="21336">MRIGRYPQTKLEQVIWEQMRKVRIRGMKKEEGKIRDQEKRKTVAKETDRQEEKNEKEMEIINISQANSENNKENEKQDSRIQDNNKEHEQEQQETVSDNKEENEHNNNKEEQTEQNNKEEEKEDSMNKSADGEYSDSLPMEIKNIKAIDLYVDLNCEQVDHNKHHQGVIQGKNNQQGRE</sequence>
<comment type="caution">
    <text evidence="2">The sequence shown here is derived from an EMBL/GenBank/DDBJ whole genome shotgun (WGS) entry which is preliminary data.</text>
</comment>
<evidence type="ECO:0000256" key="1">
    <source>
        <dbReference type="SAM" id="MobiDB-lite"/>
    </source>
</evidence>
<evidence type="ECO:0000313" key="3">
    <source>
        <dbReference type="Proteomes" id="UP001152561"/>
    </source>
</evidence>
<dbReference type="OrthoDB" id="1329242at2759"/>
<feature type="region of interest" description="Disordered" evidence="1">
    <location>
        <begin position="24"/>
        <end position="138"/>
    </location>
</feature>
<dbReference type="AlphaFoldDB" id="A0A9Q1LPD2"/>
<protein>
    <submittedName>
        <fullName evidence="2">Uncharacterized protein</fullName>
    </submittedName>
</protein>
<reference evidence="3" key="1">
    <citation type="journal article" date="2023" name="Proc. Natl. Acad. Sci. U.S.A.">
        <title>Genomic and structural basis for evolution of tropane alkaloid biosynthesis.</title>
        <authorList>
            <person name="Wanga Y.-J."/>
            <person name="Taina T."/>
            <person name="Yua J.-Y."/>
            <person name="Lia J."/>
            <person name="Xua B."/>
            <person name="Chenc J."/>
            <person name="D'Auriad J.C."/>
            <person name="Huanga J.-P."/>
            <person name="Huanga S.-X."/>
        </authorList>
    </citation>
    <scope>NUCLEOTIDE SEQUENCE [LARGE SCALE GENOMIC DNA]</scope>
    <source>
        <strain evidence="3">cv. KIB-2019</strain>
    </source>
</reference>
<dbReference type="Proteomes" id="UP001152561">
    <property type="component" value="Unassembled WGS sequence"/>
</dbReference>
<feature type="compositionally biased region" description="Basic and acidic residues" evidence="1">
    <location>
        <begin position="70"/>
        <end position="126"/>
    </location>
</feature>
<keyword evidence="3" id="KW-1185">Reference proteome</keyword>
<evidence type="ECO:0000313" key="2">
    <source>
        <dbReference type="EMBL" id="KAJ8540005.1"/>
    </source>
</evidence>
<accession>A0A9Q1LPD2</accession>